<accession>A0ABW8WMX6</accession>
<comment type="caution">
    <text evidence="2">The sequence shown here is derived from an EMBL/GenBank/DDBJ whole genome shotgun (WGS) entry which is preliminary data.</text>
</comment>
<dbReference type="GO" id="GO:0006508">
    <property type="term" value="P:proteolysis"/>
    <property type="evidence" value="ECO:0007669"/>
    <property type="project" value="UniProtKB-KW"/>
</dbReference>
<proteinExistence type="predicted"/>
<dbReference type="InterPro" id="IPR026898">
    <property type="entry name" value="PrsW"/>
</dbReference>
<evidence type="ECO:0000313" key="3">
    <source>
        <dbReference type="Proteomes" id="UP001628874"/>
    </source>
</evidence>
<keyword evidence="2" id="KW-0645">Protease</keyword>
<dbReference type="Proteomes" id="UP001628874">
    <property type="component" value="Unassembled WGS sequence"/>
</dbReference>
<evidence type="ECO:0000313" key="2">
    <source>
        <dbReference type="EMBL" id="MFL9462378.1"/>
    </source>
</evidence>
<feature type="transmembrane region" description="Helical" evidence="1">
    <location>
        <begin position="185"/>
        <end position="203"/>
    </location>
</feature>
<feature type="transmembrane region" description="Helical" evidence="1">
    <location>
        <begin position="37"/>
        <end position="57"/>
    </location>
</feature>
<keyword evidence="3" id="KW-1185">Reference proteome</keyword>
<feature type="transmembrane region" description="Helical" evidence="1">
    <location>
        <begin position="12"/>
        <end position="30"/>
    </location>
</feature>
<sequence length="251" mass="27876">MLATRNSDKFFYILAAYLAISSHYFIHKICHKHKPWWLLFSVGLATALPLLGGLHLFSSHHDDNFFEIIVKTFLGQGLSEELFKAFPVFLVYLIGRLLSSPKRESIGIWEPIDGILLGTASATGFALVETMMHVHEEIEKSGHFAGLTLLIPQILGDISGQVAYSGYFGYFIGLSTLKKSWRWQLLGIGCMTTATIHAIGSIVTTLQEKQQHKYLASISLVIIGSLAYAFLIAAILKARQLSPKLQKSISH</sequence>
<dbReference type="EC" id="3.4.-.-" evidence="2"/>
<reference evidence="2 3" key="1">
    <citation type="submission" date="2024-07" db="EMBL/GenBank/DDBJ databases">
        <authorList>
            <person name="Tripathy S."/>
        </authorList>
    </citation>
    <scope>NUCLEOTIDE SEQUENCE [LARGE SCALE GENOMIC DNA]</scope>
    <source>
        <strain evidence="2 3">VB-61278_2</strain>
    </source>
</reference>
<organism evidence="2 3">
    <name type="scientific">Scytonema tolypothrichoides VB-61278_2</name>
    <dbReference type="NCBI Taxonomy" id="3232314"/>
    <lineage>
        <taxon>Bacteria</taxon>
        <taxon>Bacillati</taxon>
        <taxon>Cyanobacteriota</taxon>
        <taxon>Cyanophyceae</taxon>
        <taxon>Nostocales</taxon>
        <taxon>Scytonemataceae</taxon>
        <taxon>Scytonema</taxon>
    </lineage>
</organism>
<dbReference type="GO" id="GO:0008233">
    <property type="term" value="F:peptidase activity"/>
    <property type="evidence" value="ECO:0007669"/>
    <property type="project" value="UniProtKB-KW"/>
</dbReference>
<evidence type="ECO:0000256" key="1">
    <source>
        <dbReference type="SAM" id="Phobius"/>
    </source>
</evidence>
<keyword evidence="1" id="KW-0472">Membrane</keyword>
<feature type="transmembrane region" description="Helical" evidence="1">
    <location>
        <begin position="215"/>
        <end position="236"/>
    </location>
</feature>
<gene>
    <name evidence="2" type="ORF">AB0759_17330</name>
</gene>
<keyword evidence="1" id="KW-0812">Transmembrane</keyword>
<keyword evidence="2" id="KW-0378">Hydrolase</keyword>
<protein>
    <submittedName>
        <fullName evidence="2">PrsW family glutamic-type intramembrane protease</fullName>
        <ecNumber evidence="2">3.4.-.-</ecNumber>
    </submittedName>
</protein>
<keyword evidence="1" id="KW-1133">Transmembrane helix</keyword>
<name>A0ABW8WMX6_9CYAN</name>
<dbReference type="EMBL" id="JBFQGM010000006">
    <property type="protein sequence ID" value="MFL9462378.1"/>
    <property type="molecule type" value="Genomic_DNA"/>
</dbReference>
<feature type="transmembrane region" description="Helical" evidence="1">
    <location>
        <begin position="82"/>
        <end position="99"/>
    </location>
</feature>
<dbReference type="Pfam" id="PF13367">
    <property type="entry name" value="PrsW-protease"/>
    <property type="match status" value="1"/>
</dbReference>